<sequence length="120" mass="13696">MYEAVLWISYRNPCDMFPARGAYHFYAVMEMYCLMHMISLQMVVLATIVFSAMMLACSEVHLRLIENERDINYIIKEGHSNCSSHSTFPYTAPTEEKADTSEQLDPAIGSPAHVRLFSHA</sequence>
<gene>
    <name evidence="2" type="ORF">HPLM_LOCUS5008</name>
</gene>
<organism evidence="4">
    <name type="scientific">Haemonchus placei</name>
    <name type="common">Barber's pole worm</name>
    <dbReference type="NCBI Taxonomy" id="6290"/>
    <lineage>
        <taxon>Eukaryota</taxon>
        <taxon>Metazoa</taxon>
        <taxon>Ecdysozoa</taxon>
        <taxon>Nematoda</taxon>
        <taxon>Chromadorea</taxon>
        <taxon>Rhabditida</taxon>
        <taxon>Rhabditina</taxon>
        <taxon>Rhabditomorpha</taxon>
        <taxon>Strongyloidea</taxon>
        <taxon>Trichostrongylidae</taxon>
        <taxon>Haemonchus</taxon>
    </lineage>
</organism>
<dbReference type="WBParaSite" id="HPLM_0000501601-mRNA-1">
    <property type="protein sequence ID" value="HPLM_0000501601-mRNA-1"/>
    <property type="gene ID" value="HPLM_0000501601"/>
</dbReference>
<proteinExistence type="predicted"/>
<evidence type="ECO:0000256" key="1">
    <source>
        <dbReference type="SAM" id="Phobius"/>
    </source>
</evidence>
<dbReference type="Proteomes" id="UP000268014">
    <property type="component" value="Unassembled WGS sequence"/>
</dbReference>
<feature type="transmembrane region" description="Helical" evidence="1">
    <location>
        <begin position="34"/>
        <end position="57"/>
    </location>
</feature>
<keyword evidence="1" id="KW-1133">Transmembrane helix</keyword>
<protein>
    <submittedName>
        <fullName evidence="4">Copper transporter</fullName>
    </submittedName>
</protein>
<evidence type="ECO:0000313" key="3">
    <source>
        <dbReference type="Proteomes" id="UP000268014"/>
    </source>
</evidence>
<accession>A0A0N4W511</accession>
<dbReference type="AlphaFoldDB" id="A0A0N4W511"/>
<keyword evidence="1" id="KW-0472">Membrane</keyword>
<evidence type="ECO:0000313" key="2">
    <source>
        <dbReference type="EMBL" id="VDO24599.1"/>
    </source>
</evidence>
<reference evidence="2 3" key="2">
    <citation type="submission" date="2018-11" db="EMBL/GenBank/DDBJ databases">
        <authorList>
            <consortium name="Pathogen Informatics"/>
        </authorList>
    </citation>
    <scope>NUCLEOTIDE SEQUENCE [LARGE SCALE GENOMIC DNA]</scope>
    <source>
        <strain evidence="2 3">MHpl1</strain>
    </source>
</reference>
<evidence type="ECO:0000313" key="4">
    <source>
        <dbReference type="WBParaSite" id="HPLM_0000501601-mRNA-1"/>
    </source>
</evidence>
<keyword evidence="3" id="KW-1185">Reference proteome</keyword>
<name>A0A0N4W511_HAEPC</name>
<dbReference type="OrthoDB" id="5876548at2759"/>
<dbReference type="EMBL" id="UZAF01016277">
    <property type="protein sequence ID" value="VDO24599.1"/>
    <property type="molecule type" value="Genomic_DNA"/>
</dbReference>
<keyword evidence="1" id="KW-0812">Transmembrane</keyword>
<reference evidence="4" key="1">
    <citation type="submission" date="2017-02" db="UniProtKB">
        <authorList>
            <consortium name="WormBaseParasite"/>
        </authorList>
    </citation>
    <scope>IDENTIFICATION</scope>
</reference>